<reference evidence="3 4" key="1">
    <citation type="journal article" date="2016" name="PLoS ONE">
        <title>Plasmid Characterization and Chromosome Analysis of Two netF+ Clostridium perfringens Isolates Associated with Foal and Canine Necrotizing Enteritis.</title>
        <authorList>
            <person name="Mehdizadeh Gohari I."/>
            <person name="Kropinski A.M."/>
            <person name="Weese S.J."/>
            <person name="Parreira V.R."/>
            <person name="Whitehead A.E."/>
            <person name="Boerlin P."/>
            <person name="Prescott J.F."/>
        </authorList>
    </citation>
    <scope>NUCLEOTIDE SEQUENCE [LARGE SCALE GENOMIC DNA]</scope>
    <source>
        <strain evidence="3 4">JP838</strain>
    </source>
</reference>
<feature type="coiled-coil region" evidence="1">
    <location>
        <begin position="37"/>
        <end position="95"/>
    </location>
</feature>
<protein>
    <submittedName>
        <fullName evidence="3">Uncharacterized protein</fullName>
    </submittedName>
</protein>
<keyword evidence="2" id="KW-0472">Membrane</keyword>
<dbReference type="AlphaFoldDB" id="A0A127EIN6"/>
<name>A0A127EIN6_CLOPF</name>
<organism evidence="3 4">
    <name type="scientific">Clostridium perfringens</name>
    <dbReference type="NCBI Taxonomy" id="1502"/>
    <lineage>
        <taxon>Bacteria</taxon>
        <taxon>Bacillati</taxon>
        <taxon>Bacillota</taxon>
        <taxon>Clostridia</taxon>
        <taxon>Eubacteriales</taxon>
        <taxon>Clostridiaceae</taxon>
        <taxon>Clostridium</taxon>
    </lineage>
</organism>
<evidence type="ECO:0000256" key="1">
    <source>
        <dbReference type="SAM" id="Coils"/>
    </source>
</evidence>
<dbReference type="EMBL" id="CP010994">
    <property type="protein sequence ID" value="AMN35788.1"/>
    <property type="molecule type" value="Genomic_DNA"/>
</dbReference>
<feature type="transmembrane region" description="Helical" evidence="2">
    <location>
        <begin position="12"/>
        <end position="33"/>
    </location>
</feature>
<evidence type="ECO:0000313" key="3">
    <source>
        <dbReference type="EMBL" id="AMN35788.1"/>
    </source>
</evidence>
<keyword evidence="2" id="KW-0812">Transmembrane</keyword>
<evidence type="ECO:0000313" key="4">
    <source>
        <dbReference type="Proteomes" id="UP000070260"/>
    </source>
</evidence>
<keyword evidence="2" id="KW-1133">Transmembrane helix</keyword>
<dbReference type="Proteomes" id="UP000070260">
    <property type="component" value="Chromosome"/>
</dbReference>
<gene>
    <name evidence="3" type="ORF">JFP838_08515</name>
</gene>
<dbReference type="PATRIC" id="fig|1502.177.peg.1746"/>
<sequence length="106" mass="12607">MKSLLKEKISIFKVPIILCIGIFLIISLNRSIYKDNKEDFKEKYIKTESDCNALELENNKAKERKDSYMELKNKYDELSKEYSDYEENTSNVLDKKIEELKREIGE</sequence>
<proteinExistence type="predicted"/>
<dbReference type="RefSeq" id="WP_061428157.1">
    <property type="nucleotide sequence ID" value="NZ_CATNZO010000001.1"/>
</dbReference>
<accession>A0A127EIN6</accession>
<keyword evidence="1" id="KW-0175">Coiled coil</keyword>
<evidence type="ECO:0000256" key="2">
    <source>
        <dbReference type="SAM" id="Phobius"/>
    </source>
</evidence>